<comment type="caution">
    <text evidence="3">The sequence shown here is derived from an EMBL/GenBank/DDBJ whole genome shotgun (WGS) entry which is preliminary data.</text>
</comment>
<gene>
    <name evidence="3" type="ORF">PF586_01895</name>
</gene>
<keyword evidence="2" id="KW-0560">Oxidoreductase</keyword>
<dbReference type="SUPFAM" id="SSF51735">
    <property type="entry name" value="NAD(P)-binding Rossmann-fold domains"/>
    <property type="match status" value="1"/>
</dbReference>
<reference evidence="3" key="1">
    <citation type="submission" date="2023-01" db="EMBL/GenBank/DDBJ databases">
        <title>Sequencing of the bacterial strains from artisanal fermented milk Matsoni.</title>
        <authorList>
            <person name="Rozman V."/>
            <person name="Accetto T."/>
            <person name="Bogovic Matijasic B."/>
        </authorList>
    </citation>
    <scope>NUCLEOTIDE SEQUENCE</scope>
    <source>
        <strain evidence="3">Lbl333</strain>
    </source>
</reference>
<dbReference type="Pfam" id="PF13561">
    <property type="entry name" value="adh_short_C2"/>
    <property type="match status" value="1"/>
</dbReference>
<organism evidence="3 4">
    <name type="scientific">Lactobacillus delbrueckii</name>
    <dbReference type="NCBI Taxonomy" id="1584"/>
    <lineage>
        <taxon>Bacteria</taxon>
        <taxon>Bacillati</taxon>
        <taxon>Bacillota</taxon>
        <taxon>Bacilli</taxon>
        <taxon>Lactobacillales</taxon>
        <taxon>Lactobacillaceae</taxon>
        <taxon>Lactobacillus</taxon>
    </lineage>
</organism>
<dbReference type="EMBL" id="JAQIEY010000004">
    <property type="protein sequence ID" value="MDA3767251.1"/>
    <property type="molecule type" value="Genomic_DNA"/>
</dbReference>
<evidence type="ECO:0000313" key="3">
    <source>
        <dbReference type="EMBL" id="MDA3767251.1"/>
    </source>
</evidence>
<dbReference type="PANTHER" id="PTHR43477">
    <property type="entry name" value="DIHYDROANTICAPSIN 7-DEHYDROGENASE"/>
    <property type="match status" value="1"/>
</dbReference>
<accession>A0AAW5YTN8</accession>
<dbReference type="InterPro" id="IPR036291">
    <property type="entry name" value="NAD(P)-bd_dom_sf"/>
</dbReference>
<dbReference type="Gene3D" id="3.40.50.720">
    <property type="entry name" value="NAD(P)-binding Rossmann-like Domain"/>
    <property type="match status" value="1"/>
</dbReference>
<evidence type="ECO:0000256" key="1">
    <source>
        <dbReference type="ARBA" id="ARBA00006484"/>
    </source>
</evidence>
<dbReference type="PANTHER" id="PTHR43477:SF1">
    <property type="entry name" value="DIHYDROANTICAPSIN 7-DEHYDROGENASE"/>
    <property type="match status" value="1"/>
</dbReference>
<proteinExistence type="inferred from homology"/>
<dbReference type="InterPro" id="IPR002347">
    <property type="entry name" value="SDR_fam"/>
</dbReference>
<comment type="similarity">
    <text evidence="1">Belongs to the short-chain dehydrogenases/reductases (SDR) family.</text>
</comment>
<dbReference type="RefSeq" id="WP_271024050.1">
    <property type="nucleotide sequence ID" value="NZ_JAQIEY010000004.1"/>
</dbReference>
<sequence>MVNLVRSMALDYVKYGIRVNNVCPGPINTPMFQKNPASVIESFNQASPLGHVVEPEDIAAMVYFLASDQASSITGQNLPVTAGFGIYSSQPVQ</sequence>
<name>A0AAW5YTN8_9LACO</name>
<evidence type="ECO:0000256" key="2">
    <source>
        <dbReference type="ARBA" id="ARBA00023002"/>
    </source>
</evidence>
<evidence type="ECO:0000313" key="4">
    <source>
        <dbReference type="Proteomes" id="UP001210502"/>
    </source>
</evidence>
<protein>
    <submittedName>
        <fullName evidence="3">SDR family oxidoreductase</fullName>
    </submittedName>
</protein>
<dbReference type="AlphaFoldDB" id="A0AAW5YTN8"/>
<dbReference type="InterPro" id="IPR051122">
    <property type="entry name" value="SDR_DHRS6-like"/>
</dbReference>
<dbReference type="Proteomes" id="UP001210502">
    <property type="component" value="Unassembled WGS sequence"/>
</dbReference>
<dbReference type="GO" id="GO:0016491">
    <property type="term" value="F:oxidoreductase activity"/>
    <property type="evidence" value="ECO:0007669"/>
    <property type="project" value="UniProtKB-KW"/>
</dbReference>
<dbReference type="PRINTS" id="PR00081">
    <property type="entry name" value="GDHRDH"/>
</dbReference>